<sequence length="406" mass="42151">MKPARHPRPLDGIRVLDLTHVLAGPYATGQLALMGAEVIRIERIGGDDFVRRHGGTAEMRAAGFGASFLSQNTGKRSVALDLKAPEGREIFLELAATADLVTENFRPGVVERLGIGFEAVRARRGDVIYASLSGFGPGGPLAGRPAYDHVLQGLSGLMAMTGTAESGPMRVGMPIVDYVAGQALVAALLGALIERGRRPGRAQRLQVSMLDAVTTLMGAYAMHHQATGQLRGLDGNRAFSDSPFSGRFDTAEGQLVITANTPAQAVRLAAAIGRPELAEEPDAARVAEGLAAELATATAADWETRLAAAGVPAARVLSLAEILAHPQMTDTPCWQPLAVPELGITLRAPALAFRAPWQPDGLDPCPAFGADTAALLGEIGRDGAEIARLADAGVIATGTADTAATG</sequence>
<dbReference type="Pfam" id="PF02515">
    <property type="entry name" value="CoA_transf_3"/>
    <property type="match status" value="1"/>
</dbReference>
<dbReference type="InterPro" id="IPR050483">
    <property type="entry name" value="CoA-transferase_III_domain"/>
</dbReference>
<organism evidence="2 3">
    <name type="scientific">Paralimibaculum aggregatum</name>
    <dbReference type="NCBI Taxonomy" id="3036245"/>
    <lineage>
        <taxon>Bacteria</taxon>
        <taxon>Pseudomonadati</taxon>
        <taxon>Pseudomonadota</taxon>
        <taxon>Alphaproteobacteria</taxon>
        <taxon>Rhodobacterales</taxon>
        <taxon>Paracoccaceae</taxon>
        <taxon>Paralimibaculum</taxon>
    </lineage>
</organism>
<dbReference type="InterPro" id="IPR044855">
    <property type="entry name" value="CoA-Trfase_III_dom3_sf"/>
</dbReference>
<dbReference type="InterPro" id="IPR023606">
    <property type="entry name" value="CoA-Trfase_III_dom_1_sf"/>
</dbReference>
<dbReference type="SUPFAM" id="SSF89796">
    <property type="entry name" value="CoA-transferase family III (CaiB/BaiF)"/>
    <property type="match status" value="1"/>
</dbReference>
<dbReference type="PANTHER" id="PTHR48207">
    <property type="entry name" value="SUCCINATE--HYDROXYMETHYLGLUTARATE COA-TRANSFERASE"/>
    <property type="match status" value="1"/>
</dbReference>
<dbReference type="Gene3D" id="3.40.50.10540">
    <property type="entry name" value="Crotonobetainyl-coa:carnitine coa-transferase, domain 1"/>
    <property type="match status" value="1"/>
</dbReference>
<keyword evidence="1 2" id="KW-0808">Transferase</keyword>
<dbReference type="GO" id="GO:0016740">
    <property type="term" value="F:transferase activity"/>
    <property type="evidence" value="ECO:0007669"/>
    <property type="project" value="UniProtKB-KW"/>
</dbReference>
<comment type="caution">
    <text evidence="2">The sequence shown here is derived from an EMBL/GenBank/DDBJ whole genome shotgun (WGS) entry which is preliminary data.</text>
</comment>
<evidence type="ECO:0000256" key="1">
    <source>
        <dbReference type="ARBA" id="ARBA00022679"/>
    </source>
</evidence>
<name>A0ABQ6LQ70_9RHOB</name>
<proteinExistence type="predicted"/>
<dbReference type="InterPro" id="IPR003673">
    <property type="entry name" value="CoA-Trfase_fam_III"/>
</dbReference>
<protein>
    <submittedName>
        <fullName evidence="2">CoA transferase</fullName>
    </submittedName>
</protein>
<dbReference type="Proteomes" id="UP001239909">
    <property type="component" value="Unassembled WGS sequence"/>
</dbReference>
<dbReference type="PANTHER" id="PTHR48207:SF3">
    <property type="entry name" value="SUCCINATE--HYDROXYMETHYLGLUTARATE COA-TRANSFERASE"/>
    <property type="match status" value="1"/>
</dbReference>
<reference evidence="2 3" key="1">
    <citation type="submission" date="2023-04" db="EMBL/GenBank/DDBJ databases">
        <title>Marinoamorphus aggregata gen. nov., sp. Nov., isolate from tissue of brittle star Ophioplocus japonicus.</title>
        <authorList>
            <person name="Kawano K."/>
            <person name="Sawayama S."/>
            <person name="Nakagawa S."/>
        </authorList>
    </citation>
    <scope>NUCLEOTIDE SEQUENCE [LARGE SCALE GENOMIC DNA]</scope>
    <source>
        <strain evidence="2 3">NKW23</strain>
    </source>
</reference>
<keyword evidence="3" id="KW-1185">Reference proteome</keyword>
<evidence type="ECO:0000313" key="2">
    <source>
        <dbReference type="EMBL" id="GMG84851.1"/>
    </source>
</evidence>
<accession>A0ABQ6LQ70</accession>
<dbReference type="Gene3D" id="3.30.1540.10">
    <property type="entry name" value="formyl-coa transferase, domain 3"/>
    <property type="match status" value="1"/>
</dbReference>
<dbReference type="RefSeq" id="WP_285673998.1">
    <property type="nucleotide sequence ID" value="NZ_BSYI01000044.1"/>
</dbReference>
<evidence type="ECO:0000313" key="3">
    <source>
        <dbReference type="Proteomes" id="UP001239909"/>
    </source>
</evidence>
<gene>
    <name evidence="2" type="ORF">LNKW23_40670</name>
</gene>
<dbReference type="EMBL" id="BSYI01000044">
    <property type="protein sequence ID" value="GMG84851.1"/>
    <property type="molecule type" value="Genomic_DNA"/>
</dbReference>